<dbReference type="RefSeq" id="WP_251836585.1">
    <property type="nucleotide sequence ID" value="NZ_JACSQG010000005.1"/>
</dbReference>
<protein>
    <submittedName>
        <fullName evidence="3">Dienelactone hydrolase family protein</fullName>
    </submittedName>
</protein>
<evidence type="ECO:0000256" key="1">
    <source>
        <dbReference type="SAM" id="SignalP"/>
    </source>
</evidence>
<dbReference type="GO" id="GO:0016787">
    <property type="term" value="F:hydrolase activity"/>
    <property type="evidence" value="ECO:0007669"/>
    <property type="project" value="UniProtKB-KW"/>
</dbReference>
<feature type="signal peptide" evidence="1">
    <location>
        <begin position="1"/>
        <end position="23"/>
    </location>
</feature>
<keyword evidence="1" id="KW-0732">Signal</keyword>
<dbReference type="EMBL" id="JACSQG010000005">
    <property type="protein sequence ID" value="MBD7977811.1"/>
    <property type="molecule type" value="Genomic_DNA"/>
</dbReference>
<feature type="chain" id="PRO_5046856807" evidence="1">
    <location>
        <begin position="24"/>
        <end position="266"/>
    </location>
</feature>
<dbReference type="PANTHER" id="PTHR22946">
    <property type="entry name" value="DIENELACTONE HYDROLASE DOMAIN-CONTAINING PROTEIN-RELATED"/>
    <property type="match status" value="1"/>
</dbReference>
<dbReference type="Pfam" id="PF01738">
    <property type="entry name" value="DLH"/>
    <property type="match status" value="1"/>
</dbReference>
<dbReference type="InterPro" id="IPR029058">
    <property type="entry name" value="AB_hydrolase_fold"/>
</dbReference>
<dbReference type="Proteomes" id="UP000611945">
    <property type="component" value="Unassembled WGS sequence"/>
</dbReference>
<keyword evidence="3" id="KW-0378">Hydrolase</keyword>
<evidence type="ECO:0000313" key="4">
    <source>
        <dbReference type="Proteomes" id="UP000611945"/>
    </source>
</evidence>
<comment type="caution">
    <text evidence="3">The sequence shown here is derived from an EMBL/GenBank/DDBJ whole genome shotgun (WGS) entry which is preliminary data.</text>
</comment>
<dbReference type="SUPFAM" id="SSF53474">
    <property type="entry name" value="alpha/beta-Hydrolases"/>
    <property type="match status" value="1"/>
</dbReference>
<reference evidence="3 4" key="1">
    <citation type="submission" date="2020-08" db="EMBL/GenBank/DDBJ databases">
        <title>A Genomic Blueprint of the Chicken Gut Microbiome.</title>
        <authorList>
            <person name="Gilroy R."/>
            <person name="Ravi A."/>
            <person name="Getino M."/>
            <person name="Pursley I."/>
            <person name="Horton D.L."/>
            <person name="Alikhan N.-F."/>
            <person name="Baker D."/>
            <person name="Gharbi K."/>
            <person name="Hall N."/>
            <person name="Watson M."/>
            <person name="Adriaenssens E.M."/>
            <person name="Foster-Nyarko E."/>
            <person name="Jarju S."/>
            <person name="Secka A."/>
            <person name="Antonio M."/>
            <person name="Oren A."/>
            <person name="Chaudhuri R."/>
            <person name="La Ragione R.M."/>
            <person name="Hildebrand F."/>
            <person name="Pallen M.J."/>
        </authorList>
    </citation>
    <scope>NUCLEOTIDE SEQUENCE [LARGE SCALE GENOMIC DNA]</scope>
    <source>
        <strain evidence="3 4">Sa2CUA2</strain>
    </source>
</reference>
<sequence length="266" mass="28174">MNTTLLPTVLALSLLGMIGVADAAVVAKPVAYQIDGETFEGTLVYNDAVTTPRPGLIMVPNWLGVTDRATEKAARAASDKYVVLIADLYGKAIRPSNPDEARAAATTLRGDRPLMRKRTQAAVEALKAQAGAVALDNQKLGAIGFCFGGGAILELARSGADLNAFVSFHGNLDTPNPADARNIKAPVLVLHGANDPGVPQEQIDGFIAEMKAATHVDWQLVSYGGAVHSFTDPYANVPGRNEYHPVVAERAFQAMNDLLDEVFQAP</sequence>
<name>A0ABR8TPX0_9PSED</name>
<feature type="domain" description="Dienelactone hydrolase" evidence="2">
    <location>
        <begin position="41"/>
        <end position="262"/>
    </location>
</feature>
<gene>
    <name evidence="3" type="ORF">H9642_11495</name>
</gene>
<organism evidence="3 4">
    <name type="scientific">Serpens gallinarum</name>
    <dbReference type="NCBI Taxonomy" id="2763075"/>
    <lineage>
        <taxon>Bacteria</taxon>
        <taxon>Pseudomonadati</taxon>
        <taxon>Pseudomonadota</taxon>
        <taxon>Gammaproteobacteria</taxon>
        <taxon>Pseudomonadales</taxon>
        <taxon>Pseudomonadaceae</taxon>
        <taxon>Pseudomonas</taxon>
    </lineage>
</organism>
<evidence type="ECO:0000313" key="3">
    <source>
        <dbReference type="EMBL" id="MBD7977811.1"/>
    </source>
</evidence>
<proteinExistence type="predicted"/>
<dbReference type="InterPro" id="IPR002925">
    <property type="entry name" value="Dienelactn_hydro"/>
</dbReference>
<dbReference type="PANTHER" id="PTHR22946:SF4">
    <property type="entry name" value="ESTERASE FRSA"/>
    <property type="match status" value="1"/>
</dbReference>
<accession>A0ABR8TPX0</accession>
<dbReference type="InterPro" id="IPR050261">
    <property type="entry name" value="FrsA_esterase"/>
</dbReference>
<keyword evidence="4" id="KW-1185">Reference proteome</keyword>
<dbReference type="Gene3D" id="3.40.50.1820">
    <property type="entry name" value="alpha/beta hydrolase"/>
    <property type="match status" value="1"/>
</dbReference>
<evidence type="ECO:0000259" key="2">
    <source>
        <dbReference type="Pfam" id="PF01738"/>
    </source>
</evidence>